<keyword evidence="7 9" id="KW-0472">Membrane</keyword>
<feature type="transmembrane region" description="Helical" evidence="9">
    <location>
        <begin position="308"/>
        <end position="325"/>
    </location>
</feature>
<feature type="transmembrane region" description="Helical" evidence="9">
    <location>
        <begin position="106"/>
        <end position="127"/>
    </location>
</feature>
<feature type="transmembrane region" description="Helical" evidence="9">
    <location>
        <begin position="52"/>
        <end position="70"/>
    </location>
</feature>
<dbReference type="Pfam" id="PF01594">
    <property type="entry name" value="AI-2E_transport"/>
    <property type="match status" value="1"/>
</dbReference>
<keyword evidence="6 9" id="KW-1133">Transmembrane helix</keyword>
<evidence type="ECO:0000256" key="1">
    <source>
        <dbReference type="ARBA" id="ARBA00004651"/>
    </source>
</evidence>
<evidence type="ECO:0000256" key="8">
    <source>
        <dbReference type="SAM" id="MobiDB-lite"/>
    </source>
</evidence>
<evidence type="ECO:0000256" key="7">
    <source>
        <dbReference type="ARBA" id="ARBA00023136"/>
    </source>
</evidence>
<keyword evidence="4" id="KW-1003">Cell membrane</keyword>
<gene>
    <name evidence="10" type="ORF">HH308_14655</name>
</gene>
<dbReference type="PANTHER" id="PTHR21716">
    <property type="entry name" value="TRANSMEMBRANE PROTEIN"/>
    <property type="match status" value="1"/>
</dbReference>
<comment type="similarity">
    <text evidence="2">Belongs to the autoinducer-2 exporter (AI-2E) (TC 2.A.86) family.</text>
</comment>
<dbReference type="PANTHER" id="PTHR21716:SF53">
    <property type="entry name" value="PERMEASE PERM-RELATED"/>
    <property type="match status" value="1"/>
</dbReference>
<feature type="transmembrane region" description="Helical" evidence="9">
    <location>
        <begin position="345"/>
        <end position="372"/>
    </location>
</feature>
<organism evidence="10 11">
    <name type="scientific">Gordonia asplenii</name>
    <dbReference type="NCBI Taxonomy" id="2725283"/>
    <lineage>
        <taxon>Bacteria</taxon>
        <taxon>Bacillati</taxon>
        <taxon>Actinomycetota</taxon>
        <taxon>Actinomycetes</taxon>
        <taxon>Mycobacteriales</taxon>
        <taxon>Gordoniaceae</taxon>
        <taxon>Gordonia</taxon>
    </lineage>
</organism>
<evidence type="ECO:0000256" key="4">
    <source>
        <dbReference type="ARBA" id="ARBA00022475"/>
    </source>
</evidence>
<sequence>MRRDPPGWKTISTLGGVADTGREPAARPEPLIDSRLIDREKVPPLIRAAAEWSWRLLVIGAAAMVAVKFFDRFETVMVPVALAILVSAMLVPLVDAMDRIGLPRSLAVVIAIIGALGVLSAVMTFVVEEFIKGVPALVSQVTSTVNLVRDWLVKGPLAIGDKQVGSIGNDFTSFLQHNQDKVTNGALATATTASEIVTGALLTLFLVIFFLYGGGQMWEFMTRAIPVGSRAKVRTAGVAGFGTLVGYVRATVAVALVDAVGIGTGLAILNVPLALPLASLVFLGAFVPIVGALVTGSLAVLVALVTNGWIAAVIAAAIVIGVMQLESHVLQPFLLGRSVRLHPVAVVLGIAAGLVSAGIVGGLLAVPLIAFINTAVRSLHASPDEQHAEPDDPADDSSDAPPRRHGALDEKRMYVAEPDEPKWDGAGENPGTS</sequence>
<dbReference type="AlphaFoldDB" id="A0A848KWL4"/>
<evidence type="ECO:0000256" key="2">
    <source>
        <dbReference type="ARBA" id="ARBA00009773"/>
    </source>
</evidence>
<evidence type="ECO:0000256" key="5">
    <source>
        <dbReference type="ARBA" id="ARBA00022692"/>
    </source>
</evidence>
<name>A0A848KWL4_9ACTN</name>
<feature type="transmembrane region" description="Helical" evidence="9">
    <location>
        <begin position="236"/>
        <end position="257"/>
    </location>
</feature>
<keyword evidence="11" id="KW-1185">Reference proteome</keyword>
<dbReference type="GO" id="GO:0005886">
    <property type="term" value="C:plasma membrane"/>
    <property type="evidence" value="ECO:0007669"/>
    <property type="project" value="UniProtKB-SubCell"/>
</dbReference>
<comment type="subcellular location">
    <subcellularLocation>
        <location evidence="1">Cell membrane</location>
        <topology evidence="1">Multi-pass membrane protein</topology>
    </subcellularLocation>
</comment>
<evidence type="ECO:0000256" key="3">
    <source>
        <dbReference type="ARBA" id="ARBA00022448"/>
    </source>
</evidence>
<feature type="region of interest" description="Disordered" evidence="8">
    <location>
        <begin position="382"/>
        <end position="433"/>
    </location>
</feature>
<dbReference type="GO" id="GO:0055085">
    <property type="term" value="P:transmembrane transport"/>
    <property type="evidence" value="ECO:0007669"/>
    <property type="project" value="TreeGrafter"/>
</dbReference>
<keyword evidence="5 9" id="KW-0812">Transmembrane</keyword>
<protein>
    <submittedName>
        <fullName evidence="10">AI-2E family transporter</fullName>
    </submittedName>
</protein>
<feature type="transmembrane region" description="Helical" evidence="9">
    <location>
        <begin position="76"/>
        <end position="94"/>
    </location>
</feature>
<reference evidence="10 11" key="1">
    <citation type="submission" date="2020-04" db="EMBL/GenBank/DDBJ databases">
        <title>Gordonia sp. nov. TBRC 11910.</title>
        <authorList>
            <person name="Suriyachadkun C."/>
        </authorList>
    </citation>
    <scope>NUCLEOTIDE SEQUENCE [LARGE SCALE GENOMIC DNA]</scope>
    <source>
        <strain evidence="10 11">TBRC 11910</strain>
    </source>
</reference>
<accession>A0A848KWL4</accession>
<dbReference type="InterPro" id="IPR002549">
    <property type="entry name" value="AI-2E-like"/>
</dbReference>
<proteinExistence type="inferred from homology"/>
<feature type="compositionally biased region" description="Basic and acidic residues" evidence="8">
    <location>
        <begin position="406"/>
        <end position="425"/>
    </location>
</feature>
<comment type="caution">
    <text evidence="10">The sequence shown here is derived from an EMBL/GenBank/DDBJ whole genome shotgun (WGS) entry which is preliminary data.</text>
</comment>
<dbReference type="EMBL" id="JABBNB010000014">
    <property type="protein sequence ID" value="NMO02457.1"/>
    <property type="molecule type" value="Genomic_DNA"/>
</dbReference>
<dbReference type="Proteomes" id="UP000550729">
    <property type="component" value="Unassembled WGS sequence"/>
</dbReference>
<evidence type="ECO:0000256" key="9">
    <source>
        <dbReference type="SAM" id="Phobius"/>
    </source>
</evidence>
<evidence type="ECO:0000256" key="6">
    <source>
        <dbReference type="ARBA" id="ARBA00022989"/>
    </source>
</evidence>
<feature type="transmembrane region" description="Helical" evidence="9">
    <location>
        <begin position="277"/>
        <end position="301"/>
    </location>
</feature>
<feature type="transmembrane region" description="Helical" evidence="9">
    <location>
        <begin position="196"/>
        <end position="215"/>
    </location>
</feature>
<keyword evidence="3" id="KW-0813">Transport</keyword>
<evidence type="ECO:0000313" key="11">
    <source>
        <dbReference type="Proteomes" id="UP000550729"/>
    </source>
</evidence>
<evidence type="ECO:0000313" key="10">
    <source>
        <dbReference type="EMBL" id="NMO02457.1"/>
    </source>
</evidence>